<dbReference type="Pfam" id="PF03773">
    <property type="entry name" value="ArsP_1"/>
    <property type="match status" value="1"/>
</dbReference>
<evidence type="ECO:0000256" key="5">
    <source>
        <dbReference type="ARBA" id="ARBA00022989"/>
    </source>
</evidence>
<proteinExistence type="inferred from homology"/>
<dbReference type="RefSeq" id="WP_346173619.1">
    <property type="nucleotide sequence ID" value="NZ_BAAASD010000004.1"/>
</dbReference>
<feature type="transmembrane region" description="Helical" evidence="8">
    <location>
        <begin position="90"/>
        <end position="112"/>
    </location>
</feature>
<evidence type="ECO:0000256" key="1">
    <source>
        <dbReference type="ARBA" id="ARBA00004651"/>
    </source>
</evidence>
<evidence type="ECO:0000256" key="6">
    <source>
        <dbReference type="ARBA" id="ARBA00023136"/>
    </source>
</evidence>
<evidence type="ECO:0000313" key="9">
    <source>
        <dbReference type="EMBL" id="GAA2332187.1"/>
    </source>
</evidence>
<feature type="transmembrane region" description="Helical" evidence="8">
    <location>
        <begin position="196"/>
        <end position="214"/>
    </location>
</feature>
<dbReference type="PANTHER" id="PTHR42775:SF1">
    <property type="entry name" value="PERMEASE RV2963-RELATED"/>
    <property type="match status" value="1"/>
</dbReference>
<gene>
    <name evidence="9" type="ORF">GCM10010246_14430</name>
</gene>
<comment type="similarity">
    <text evidence="2">Belongs to the UPF0718 family.</text>
</comment>
<evidence type="ECO:0000256" key="4">
    <source>
        <dbReference type="ARBA" id="ARBA00022692"/>
    </source>
</evidence>
<keyword evidence="5 8" id="KW-1133">Transmembrane helix</keyword>
<comment type="caution">
    <text evidence="9">The sequence shown here is derived from an EMBL/GenBank/DDBJ whole genome shotgun (WGS) entry which is preliminary data.</text>
</comment>
<feature type="region of interest" description="Disordered" evidence="7">
    <location>
        <begin position="377"/>
        <end position="406"/>
    </location>
</feature>
<feature type="transmembrane region" description="Helical" evidence="8">
    <location>
        <begin position="341"/>
        <end position="361"/>
    </location>
</feature>
<feature type="transmembrane region" description="Helical" evidence="8">
    <location>
        <begin position="53"/>
        <end position="78"/>
    </location>
</feature>
<organism evidence="9 10">
    <name type="scientific">Streptomyces cuspidosporus</name>
    <dbReference type="NCBI Taxonomy" id="66882"/>
    <lineage>
        <taxon>Bacteria</taxon>
        <taxon>Bacillati</taxon>
        <taxon>Actinomycetota</taxon>
        <taxon>Actinomycetes</taxon>
        <taxon>Kitasatosporales</taxon>
        <taxon>Streptomycetaceae</taxon>
        <taxon>Streptomyces</taxon>
    </lineage>
</organism>
<dbReference type="PANTHER" id="PTHR42775">
    <property type="entry name" value="PERMEASE RV2963-RELATED"/>
    <property type="match status" value="1"/>
</dbReference>
<feature type="compositionally biased region" description="Basic and acidic residues" evidence="7">
    <location>
        <begin position="378"/>
        <end position="389"/>
    </location>
</feature>
<keyword evidence="4 8" id="KW-0812">Transmembrane</keyword>
<name>A0ABP5SIW7_9ACTN</name>
<evidence type="ECO:0000256" key="7">
    <source>
        <dbReference type="SAM" id="MobiDB-lite"/>
    </source>
</evidence>
<dbReference type="Proteomes" id="UP001500253">
    <property type="component" value="Unassembled WGS sequence"/>
</dbReference>
<dbReference type="InterPro" id="IPR053166">
    <property type="entry name" value="UPF0718_permease"/>
</dbReference>
<dbReference type="InterPro" id="IPR005524">
    <property type="entry name" value="DUF318"/>
</dbReference>
<feature type="transmembrane region" description="Helical" evidence="8">
    <location>
        <begin position="118"/>
        <end position="136"/>
    </location>
</feature>
<evidence type="ECO:0000256" key="2">
    <source>
        <dbReference type="ARBA" id="ARBA00006386"/>
    </source>
</evidence>
<evidence type="ECO:0000256" key="3">
    <source>
        <dbReference type="ARBA" id="ARBA00022475"/>
    </source>
</evidence>
<protein>
    <submittedName>
        <fullName evidence="9">Permease</fullName>
    </submittedName>
</protein>
<evidence type="ECO:0000313" key="10">
    <source>
        <dbReference type="Proteomes" id="UP001500253"/>
    </source>
</evidence>
<reference evidence="10" key="1">
    <citation type="journal article" date="2019" name="Int. J. Syst. Evol. Microbiol.">
        <title>The Global Catalogue of Microorganisms (GCM) 10K type strain sequencing project: providing services to taxonomists for standard genome sequencing and annotation.</title>
        <authorList>
            <consortium name="The Broad Institute Genomics Platform"/>
            <consortium name="The Broad Institute Genome Sequencing Center for Infectious Disease"/>
            <person name="Wu L."/>
            <person name="Ma J."/>
        </authorList>
    </citation>
    <scope>NUCLEOTIDE SEQUENCE [LARGE SCALE GENOMIC DNA]</scope>
    <source>
        <strain evidence="10">JCM 4316</strain>
    </source>
</reference>
<comment type="subcellular location">
    <subcellularLocation>
        <location evidence="1">Cell membrane</location>
        <topology evidence="1">Multi-pass membrane protein</topology>
    </subcellularLocation>
</comment>
<keyword evidence="10" id="KW-1185">Reference proteome</keyword>
<sequence>MHAVLHALSIAGSMTWEITWALILGFALSALVQGVVRKSTVVSLLGDDRPRTLAVAAGLGAASSSCSYAAVALARSLFRKGANFTAAMSFEIASTNLVVELGVILALLMGWQFTAAEFVGGPIMIILLSVLFRVFLRDKLLRAAREQAERGLAGSMEGHASMDMSVHREGPFARRLFSPDGFTATSHVFVMEWAAILRDLVVGLLIAGAIAAWVPDSFWRAFFFDGHPLAAKLWGPVVGPLVAIASFVCSIGNVPLAVVLWKGGISFGGVVAFIFADLLILPILNIYRKYYGVRTAAFLLGTFYVATVLAGYIVEFAFGGLGLIPDQADARVPMEGLSWNYTTWLNIAFLLLAAVLLVRFIRTGGLSMLRMMGGSPDTGHDHPGHDHAGHQQRGQQPGDTHGGHHN</sequence>
<feature type="transmembrane region" description="Helical" evidence="8">
    <location>
        <begin position="296"/>
        <end position="321"/>
    </location>
</feature>
<evidence type="ECO:0000256" key="8">
    <source>
        <dbReference type="SAM" id="Phobius"/>
    </source>
</evidence>
<keyword evidence="6 8" id="KW-0472">Membrane</keyword>
<feature type="transmembrane region" description="Helical" evidence="8">
    <location>
        <begin position="265"/>
        <end position="284"/>
    </location>
</feature>
<dbReference type="EMBL" id="BAAASD010000004">
    <property type="protein sequence ID" value="GAA2332187.1"/>
    <property type="molecule type" value="Genomic_DNA"/>
</dbReference>
<keyword evidence="3" id="KW-1003">Cell membrane</keyword>
<accession>A0ABP5SIW7</accession>